<dbReference type="AlphaFoldDB" id="W2S8R3"/>
<dbReference type="InterPro" id="IPR057860">
    <property type="entry name" value="HEAT_RRP12_N"/>
</dbReference>
<gene>
    <name evidence="7" type="ORF">HMPREF1541_09943</name>
</gene>
<dbReference type="Pfam" id="PF08161">
    <property type="entry name" value="RRP12_HEAT"/>
    <property type="match status" value="1"/>
</dbReference>
<dbReference type="Pfam" id="PF25772">
    <property type="entry name" value="HEAT_RRP12_N"/>
    <property type="match status" value="1"/>
</dbReference>
<dbReference type="OrthoDB" id="2192888at2759"/>
<dbReference type="GO" id="GO:0005634">
    <property type="term" value="C:nucleus"/>
    <property type="evidence" value="ECO:0007669"/>
    <property type="project" value="UniProtKB-SubCell"/>
</dbReference>
<dbReference type="SUPFAM" id="SSF48371">
    <property type="entry name" value="ARM repeat"/>
    <property type="match status" value="1"/>
</dbReference>
<feature type="compositionally biased region" description="Basic residues" evidence="4">
    <location>
        <begin position="1257"/>
        <end position="1273"/>
    </location>
</feature>
<evidence type="ECO:0000256" key="1">
    <source>
        <dbReference type="ARBA" id="ARBA00004123"/>
    </source>
</evidence>
<comment type="subcellular location">
    <subcellularLocation>
        <location evidence="1">Nucleus</location>
    </subcellularLocation>
</comment>
<dbReference type="InterPro" id="IPR052087">
    <property type="entry name" value="RRP12"/>
</dbReference>
<dbReference type="RefSeq" id="XP_008712837.1">
    <property type="nucleotide sequence ID" value="XM_008714615.1"/>
</dbReference>
<dbReference type="Gene3D" id="1.25.10.10">
    <property type="entry name" value="Leucine-rich Repeat Variant"/>
    <property type="match status" value="1"/>
</dbReference>
<feature type="region of interest" description="Disordered" evidence="4">
    <location>
        <begin position="671"/>
        <end position="694"/>
    </location>
</feature>
<sequence length="1273" mass="139100">MSLEEKLAKIRSPNLENQKHTRNALASIEETLRDQNLELTATAYFASSLALLKQASASSQQDEEDSVAAATIYLLDIVTSHVPTGLLRSQFNSILTLLIPYVSASGSNAPLLRSAVGCLESLLLAQDSQAWALPQSQPGPRQAIPALLGLAIDPRPKVRKRAQEALTAILKNPPPGPALDHPAAEMCAVASQNNLKHAAEAVHQARRHKGRSDDSHEPAVIHALQLTKTVATASGGWPSKKIEPLCELLLTLSKSRNDYLVTSAFEVFEVIFEGMEDEVASSKLPRLLDAIVDLKPAHNDSQLVPPWIAIISRGYGTSASVEPEDTFAKLPELFDLVVVYLTSNTRNIRVSASECLISFFANCIPDSVISDPSVYDEKVLELLASRTLGLLAVKYQSAWVEVFQAIAALFDALRWRGDPFLLPIVKSIGDLRGNDGFGGKKEADDVLGQAIRNLGPAVVLSVLPHNLTTPQKGQPGRAWLLPLLRDYVSNTNLAHFKSDLLPLSEAMFQRVLNHGSAEKTMDIKIFETVVQQVWATFPGYCDLPLDLPKAFDQSFAELISNLLYQQADLRVDLCRGLQNLVESNQALLASDLPDDVLTLERRLSRADAEANIAHISTFANNLLAVLFNVYSQTLPQSRAYILQCINAYLSATPEADLTATYDRVATMLESELPQPGKSAPPKQQQQPPSNKMPPTSHTLLDLIIALSVHLPRTKFPSLFALASTLLTSQALQKSDPQLIKKAYKLIPRLSTSTAGAAALRERNSELRQLIIQTADSTPVPARRDRLMAIGTLIEYLPSSELHFIPSISSEVVLACKDANERARTAGFDVLLALAARIVAEGKKGSKIRNSLVPHMPDDAPDVPCSVEEVFTMASAGLAGVAPHVIAASITALSRLLYEYRAQLNAEVREDMLDTMLMFIDSNTREIVRAVLGFVKVAVVVLPTDLLEAKGRIQAILKGCMIWSKENKGRLRQKVRGILERVLRRWDASHIERWVDDEEGAKMVKNVRKRKERAKRKKGAEAGADEEEDAHDKKYDNEYDEAVYGSDEDSDSVIGSDDEDDEMSGVKVRTQSKQSKNDRGQQFIRQDDEDDEPLDLLDPKSLGSITSRKIGRLRQDALGKRQTKARTNEDGKLVFGNDDDDDILMGRNTNGDASEGGGVDAYVAAVDGPDAVRRGQKGRLKVKSSQKQRGGDAMELDDDEAKAVGGQLSKKHRRAGSAGSTGSVGGKGGQKGNDPKHARKGLGVEKSRGAPQQGGGRANKHNKRKVSFSRHGRR</sequence>
<dbReference type="PANTHER" id="PTHR48287">
    <property type="entry name" value="ARM REPEAT SUPERFAMILY PROTEIN"/>
    <property type="match status" value="1"/>
</dbReference>
<feature type="region of interest" description="Disordered" evidence="4">
    <location>
        <begin position="1006"/>
        <end position="1273"/>
    </location>
</feature>
<dbReference type="VEuPathDB" id="FungiDB:HMPREF1541_09943"/>
<feature type="domain" description="RRP12 N-terminal HEAT" evidence="6">
    <location>
        <begin position="16"/>
        <end position="278"/>
    </location>
</feature>
<dbReference type="eggNOG" id="KOG1248">
    <property type="taxonomic scope" value="Eukaryota"/>
</dbReference>
<dbReference type="Proteomes" id="UP000030752">
    <property type="component" value="Unassembled WGS sequence"/>
</dbReference>
<dbReference type="EMBL" id="KB822713">
    <property type="protein sequence ID" value="ETN45067.1"/>
    <property type="molecule type" value="Genomic_DNA"/>
</dbReference>
<organism evidence="7 8">
    <name type="scientific">Cyphellophora europaea (strain CBS 101466)</name>
    <name type="common">Phialophora europaea</name>
    <dbReference type="NCBI Taxonomy" id="1220924"/>
    <lineage>
        <taxon>Eukaryota</taxon>
        <taxon>Fungi</taxon>
        <taxon>Dikarya</taxon>
        <taxon>Ascomycota</taxon>
        <taxon>Pezizomycotina</taxon>
        <taxon>Eurotiomycetes</taxon>
        <taxon>Chaetothyriomycetidae</taxon>
        <taxon>Chaetothyriales</taxon>
        <taxon>Cyphellophoraceae</taxon>
        <taxon>Cyphellophora</taxon>
    </lineage>
</organism>
<feature type="domain" description="RRP12 HEAT" evidence="5">
    <location>
        <begin position="343"/>
        <end position="633"/>
    </location>
</feature>
<evidence type="ECO:0000256" key="2">
    <source>
        <dbReference type="ARBA" id="ARBA00007690"/>
    </source>
</evidence>
<evidence type="ECO:0000313" key="7">
    <source>
        <dbReference type="EMBL" id="ETN45067.1"/>
    </source>
</evidence>
<feature type="compositionally biased region" description="Acidic residues" evidence="4">
    <location>
        <begin position="1037"/>
        <end position="1062"/>
    </location>
</feature>
<feature type="compositionally biased region" description="Gly residues" evidence="4">
    <location>
        <begin position="1221"/>
        <end position="1230"/>
    </location>
</feature>
<evidence type="ECO:0000259" key="6">
    <source>
        <dbReference type="Pfam" id="PF25772"/>
    </source>
</evidence>
<evidence type="ECO:0000313" key="8">
    <source>
        <dbReference type="Proteomes" id="UP000030752"/>
    </source>
</evidence>
<name>W2S8R3_CYPE1</name>
<comment type="similarity">
    <text evidence="2">Belongs to the RRP12 family.</text>
</comment>
<protein>
    <submittedName>
        <fullName evidence="7">Uncharacterized protein</fullName>
    </submittedName>
</protein>
<keyword evidence="8" id="KW-1185">Reference proteome</keyword>
<feature type="compositionally biased region" description="Low complexity" evidence="4">
    <location>
        <begin position="673"/>
        <end position="694"/>
    </location>
</feature>
<feature type="compositionally biased region" description="Basic residues" evidence="4">
    <location>
        <begin position="1173"/>
        <end position="1185"/>
    </location>
</feature>
<evidence type="ECO:0000256" key="3">
    <source>
        <dbReference type="ARBA" id="ARBA00023242"/>
    </source>
</evidence>
<dbReference type="GeneID" id="19977282"/>
<dbReference type="STRING" id="1220924.W2S8R3"/>
<dbReference type="HOGENOM" id="CLU_003753_1_0_1"/>
<evidence type="ECO:0000259" key="5">
    <source>
        <dbReference type="Pfam" id="PF08161"/>
    </source>
</evidence>
<feature type="compositionally biased region" description="Basic residues" evidence="4">
    <location>
        <begin position="1006"/>
        <end position="1017"/>
    </location>
</feature>
<keyword evidence="3" id="KW-0539">Nucleus</keyword>
<evidence type="ECO:0000256" key="4">
    <source>
        <dbReference type="SAM" id="MobiDB-lite"/>
    </source>
</evidence>
<dbReference type="InterPro" id="IPR011989">
    <property type="entry name" value="ARM-like"/>
</dbReference>
<dbReference type="InterPro" id="IPR012978">
    <property type="entry name" value="HEAT_RRP12"/>
</dbReference>
<dbReference type="InParanoid" id="W2S8R3"/>
<dbReference type="FunCoup" id="W2S8R3">
    <property type="interactions" value="964"/>
</dbReference>
<accession>W2S8R3</accession>
<proteinExistence type="inferred from homology"/>
<reference evidence="7 8" key="1">
    <citation type="submission" date="2013-03" db="EMBL/GenBank/DDBJ databases">
        <title>The Genome Sequence of Phialophora europaea CBS 101466.</title>
        <authorList>
            <consortium name="The Broad Institute Genomics Platform"/>
            <person name="Cuomo C."/>
            <person name="de Hoog S."/>
            <person name="Gorbushina A."/>
            <person name="Walker B."/>
            <person name="Young S.K."/>
            <person name="Zeng Q."/>
            <person name="Gargeya S."/>
            <person name="Fitzgerald M."/>
            <person name="Haas B."/>
            <person name="Abouelleil A."/>
            <person name="Allen A.W."/>
            <person name="Alvarado L."/>
            <person name="Arachchi H.M."/>
            <person name="Berlin A.M."/>
            <person name="Chapman S.B."/>
            <person name="Gainer-Dewar J."/>
            <person name="Goldberg J."/>
            <person name="Griggs A."/>
            <person name="Gujja S."/>
            <person name="Hansen M."/>
            <person name="Howarth C."/>
            <person name="Imamovic A."/>
            <person name="Ireland A."/>
            <person name="Larimer J."/>
            <person name="McCowan C."/>
            <person name="Murphy C."/>
            <person name="Pearson M."/>
            <person name="Poon T.W."/>
            <person name="Priest M."/>
            <person name="Roberts A."/>
            <person name="Saif S."/>
            <person name="Shea T."/>
            <person name="Sisk P."/>
            <person name="Sykes S."/>
            <person name="Wortman J."/>
            <person name="Nusbaum C."/>
            <person name="Birren B."/>
        </authorList>
    </citation>
    <scope>NUCLEOTIDE SEQUENCE [LARGE SCALE GENOMIC DNA]</scope>
    <source>
        <strain evidence="7 8">CBS 101466</strain>
    </source>
</reference>
<dbReference type="PANTHER" id="PTHR48287:SF1">
    <property type="entry name" value="ARM REPEAT SUPERFAMILY PROTEIN"/>
    <property type="match status" value="1"/>
</dbReference>
<dbReference type="InterPro" id="IPR016024">
    <property type="entry name" value="ARM-type_fold"/>
</dbReference>